<keyword evidence="1" id="KW-0732">Signal</keyword>
<organism evidence="2 3">
    <name type="scientific">Dialister hominis</name>
    <dbReference type="NCBI Taxonomy" id="2582419"/>
    <lineage>
        <taxon>Bacteria</taxon>
        <taxon>Bacillati</taxon>
        <taxon>Bacillota</taxon>
        <taxon>Negativicutes</taxon>
        <taxon>Veillonellales</taxon>
        <taxon>Veillonellaceae</taxon>
        <taxon>Dialister</taxon>
    </lineage>
</organism>
<dbReference type="AlphaFoldDB" id="A0A8D4UVS2"/>
<dbReference type="InterPro" id="IPR045613">
    <property type="entry name" value="DUF6448"/>
</dbReference>
<dbReference type="EMBL" id="AP019697">
    <property type="protein sequence ID" value="BBK25912.1"/>
    <property type="molecule type" value="Genomic_DNA"/>
</dbReference>
<proteinExistence type="predicted"/>
<dbReference type="OrthoDB" id="2168082at2"/>
<reference evidence="3" key="1">
    <citation type="submission" date="2019-05" db="EMBL/GenBank/DDBJ databases">
        <title>Complete genome sequencing of Dialister sp. strain 5BBH33.</title>
        <authorList>
            <person name="Sakamoto M."/>
            <person name="Murakami T."/>
            <person name="Mori H."/>
        </authorList>
    </citation>
    <scope>NUCLEOTIDE SEQUENCE [LARGE SCALE GENOMIC DNA]</scope>
    <source>
        <strain evidence="3">5BBH33</strain>
    </source>
</reference>
<evidence type="ECO:0008006" key="4">
    <source>
        <dbReference type="Google" id="ProtNLM"/>
    </source>
</evidence>
<evidence type="ECO:0000256" key="1">
    <source>
        <dbReference type="SAM" id="SignalP"/>
    </source>
</evidence>
<evidence type="ECO:0000313" key="3">
    <source>
        <dbReference type="Proteomes" id="UP000320585"/>
    </source>
</evidence>
<dbReference type="GeneID" id="92717056"/>
<protein>
    <recommendedName>
        <fullName evidence="4">LysM domain-containing protein</fullName>
    </recommendedName>
</protein>
<dbReference type="Pfam" id="PF20046">
    <property type="entry name" value="DUF6448"/>
    <property type="match status" value="1"/>
</dbReference>
<sequence>MINTIMEMTAIKGLARKAALGLAVGMLLLAPVAAEAHCDTMDGPTVKDALKAMKTDNVNYALKWVQPRYEGEVTRAFNLSMKVMDINADTRNLAEQYFFEILLRDHRAGEGAPFEGVKPHGTPIDERVKAADRSIEEGNLKPLEHLVDKDKQPELERRFQRVMALRDFDVNDLEAGREYIEAYVQFFKFAEGEEDEHHGVHGHGGHEALHGQE</sequence>
<keyword evidence="3" id="KW-1185">Reference proteome</keyword>
<evidence type="ECO:0000313" key="2">
    <source>
        <dbReference type="EMBL" id="BBK25912.1"/>
    </source>
</evidence>
<dbReference type="KEGG" id="dho:Dia5BBH33_18470"/>
<gene>
    <name evidence="2" type="ORF">Dia5BBH33_18470</name>
</gene>
<name>A0A8D4UVS2_9FIRM</name>
<dbReference type="Proteomes" id="UP000320585">
    <property type="component" value="Chromosome"/>
</dbReference>
<feature type="chain" id="PRO_5034539852" description="LysM domain-containing protein" evidence="1">
    <location>
        <begin position="37"/>
        <end position="213"/>
    </location>
</feature>
<dbReference type="RefSeq" id="WP_143332870.1">
    <property type="nucleotide sequence ID" value="NZ_AP019697.1"/>
</dbReference>
<feature type="signal peptide" evidence="1">
    <location>
        <begin position="1"/>
        <end position="36"/>
    </location>
</feature>
<accession>A0A8D4UVS2</accession>